<comment type="cofactor">
    <cofactor evidence="15">
        <name>siroheme</name>
        <dbReference type="ChEBI" id="CHEBI:60052"/>
    </cofactor>
    <text evidence="15">Binds 1 siroheme per subunit.</text>
</comment>
<dbReference type="EC" id="1.8.1.2" evidence="15"/>
<dbReference type="RefSeq" id="WP_123420378.1">
    <property type="nucleotide sequence ID" value="NZ_JBLXAC010000002.1"/>
</dbReference>
<evidence type="ECO:0000256" key="9">
    <source>
        <dbReference type="ARBA" id="ARBA00023004"/>
    </source>
</evidence>
<dbReference type="GO" id="GO:0000103">
    <property type="term" value="P:sulfate assimilation"/>
    <property type="evidence" value="ECO:0007669"/>
    <property type="project" value="UniProtKB-UniRule"/>
</dbReference>
<dbReference type="GO" id="GO:0051539">
    <property type="term" value="F:4 iron, 4 sulfur cluster binding"/>
    <property type="evidence" value="ECO:0007669"/>
    <property type="project" value="UniProtKB-KW"/>
</dbReference>
<evidence type="ECO:0000256" key="11">
    <source>
        <dbReference type="ARBA" id="ARBA00023192"/>
    </source>
</evidence>
<keyword evidence="10 15" id="KW-0411">Iron-sulfur</keyword>
<comment type="pathway">
    <text evidence="1 15">Sulfur metabolism; hydrogen sulfide biosynthesis; hydrogen sulfide from sulfite (NADPH route): step 1/1.</text>
</comment>
<protein>
    <recommendedName>
        <fullName evidence="15">Sulfite reductase [NADPH] hemoprotein beta-component</fullName>
        <shortName evidence="15">SiR-HP</shortName>
        <shortName evidence="15">SiRHP</shortName>
        <ecNumber evidence="15">1.8.1.2</ecNumber>
    </recommendedName>
</protein>
<reference evidence="18 19" key="1">
    <citation type="submission" date="2018-11" db="EMBL/GenBank/DDBJ databases">
        <title>Genomic Encyclopedia of Type Strains, Phase IV (KMG-IV): sequencing the most valuable type-strain genomes for metagenomic binning, comparative biology and taxonomic classification.</title>
        <authorList>
            <person name="Goeker M."/>
        </authorList>
    </citation>
    <scope>NUCLEOTIDE SEQUENCE [LARGE SCALE GENOMIC DNA]</scope>
    <source>
        <strain evidence="18 19">DSM 21945</strain>
    </source>
</reference>
<dbReference type="PANTHER" id="PTHR11493:SF47">
    <property type="entry name" value="SULFITE REDUCTASE [NADPH] SUBUNIT BETA"/>
    <property type="match status" value="1"/>
</dbReference>
<dbReference type="FunFam" id="3.30.413.10:FF:000004">
    <property type="entry name" value="Sulfite reductase [NADPH] hemoprotein beta-component"/>
    <property type="match status" value="1"/>
</dbReference>
<dbReference type="PANTHER" id="PTHR11493">
    <property type="entry name" value="SULFITE REDUCTASE [NADPH] SUBUNIT BETA-RELATED"/>
    <property type="match status" value="1"/>
</dbReference>
<dbReference type="InterPro" id="IPR011786">
    <property type="entry name" value="CysI"/>
</dbReference>
<evidence type="ECO:0000256" key="5">
    <source>
        <dbReference type="ARBA" id="ARBA00022617"/>
    </source>
</evidence>
<evidence type="ECO:0000256" key="7">
    <source>
        <dbReference type="ARBA" id="ARBA00022857"/>
    </source>
</evidence>
<dbReference type="Proteomes" id="UP000268033">
    <property type="component" value="Unassembled WGS sequence"/>
</dbReference>
<gene>
    <name evidence="15" type="primary">cysI</name>
    <name evidence="18" type="ORF">EDC28_101210</name>
</gene>
<dbReference type="GO" id="GO:0046872">
    <property type="term" value="F:metal ion binding"/>
    <property type="evidence" value="ECO:0007669"/>
    <property type="project" value="UniProtKB-KW"/>
</dbReference>
<feature type="binding site" evidence="15">
    <location>
        <position position="468"/>
    </location>
    <ligand>
        <name>[4Fe-4S] cluster</name>
        <dbReference type="ChEBI" id="CHEBI:49883"/>
    </ligand>
</feature>
<comment type="cofactor">
    <cofactor evidence="15">
        <name>[4Fe-4S] cluster</name>
        <dbReference type="ChEBI" id="CHEBI:49883"/>
    </cofactor>
    <text evidence="15">Binds 1 [4Fe-4S] cluster per subunit.</text>
</comment>
<evidence type="ECO:0000256" key="12">
    <source>
        <dbReference type="ARBA" id="ARBA00052219"/>
    </source>
</evidence>
<dbReference type="Pfam" id="PF01077">
    <property type="entry name" value="NIR_SIR"/>
    <property type="match status" value="1"/>
</dbReference>
<feature type="binding site" evidence="15">
    <location>
        <position position="425"/>
    </location>
    <ligand>
        <name>[4Fe-4S] cluster</name>
        <dbReference type="ChEBI" id="CHEBI:49883"/>
    </ligand>
</feature>
<organism evidence="18 19">
    <name type="scientific">Gallaecimonas pentaromativorans</name>
    <dbReference type="NCBI Taxonomy" id="584787"/>
    <lineage>
        <taxon>Bacteria</taxon>
        <taxon>Pseudomonadati</taxon>
        <taxon>Pseudomonadota</taxon>
        <taxon>Gammaproteobacteria</taxon>
        <taxon>Enterobacterales</taxon>
        <taxon>Gallaecimonadaceae</taxon>
        <taxon>Gallaecimonas</taxon>
    </lineage>
</organism>
<comment type="caution">
    <text evidence="18">The sequence shown here is derived from an EMBL/GenBank/DDBJ whole genome shotgun (WGS) entry which is preliminary data.</text>
</comment>
<evidence type="ECO:0000256" key="8">
    <source>
        <dbReference type="ARBA" id="ARBA00023002"/>
    </source>
</evidence>
<dbReference type="HAMAP" id="MF_01540">
    <property type="entry name" value="CysI"/>
    <property type="match status" value="1"/>
</dbReference>
<evidence type="ECO:0000313" key="19">
    <source>
        <dbReference type="Proteomes" id="UP000268033"/>
    </source>
</evidence>
<name>A0A3N1PEX8_9GAMM</name>
<feature type="domain" description="Nitrite/sulphite reductase 4Fe-4S" evidence="16">
    <location>
        <begin position="165"/>
        <end position="314"/>
    </location>
</feature>
<evidence type="ECO:0000256" key="13">
    <source>
        <dbReference type="ARBA" id="ARBA00057160"/>
    </source>
</evidence>
<dbReference type="GO" id="GO:0020037">
    <property type="term" value="F:heme binding"/>
    <property type="evidence" value="ECO:0007669"/>
    <property type="project" value="InterPro"/>
</dbReference>
<evidence type="ECO:0000256" key="4">
    <source>
        <dbReference type="ARBA" id="ARBA00022605"/>
    </source>
</evidence>
<dbReference type="GO" id="GO:0050661">
    <property type="term" value="F:NADP binding"/>
    <property type="evidence" value="ECO:0007669"/>
    <property type="project" value="InterPro"/>
</dbReference>
<evidence type="ECO:0000256" key="3">
    <source>
        <dbReference type="ARBA" id="ARBA00022485"/>
    </source>
</evidence>
<keyword evidence="3 15" id="KW-0004">4Fe-4S</keyword>
<keyword evidence="4 15" id="KW-0028">Amino-acid biosynthesis</keyword>
<dbReference type="NCBIfam" id="NF010029">
    <property type="entry name" value="PRK13504.1"/>
    <property type="match status" value="1"/>
</dbReference>
<dbReference type="PROSITE" id="PS00365">
    <property type="entry name" value="NIR_SIR"/>
    <property type="match status" value="1"/>
</dbReference>
<dbReference type="GO" id="GO:0070814">
    <property type="term" value="P:hydrogen sulfide biosynthetic process"/>
    <property type="evidence" value="ECO:0007669"/>
    <property type="project" value="UniProtKB-UniRule"/>
</dbReference>
<keyword evidence="9 15" id="KW-0408">Iron</keyword>
<evidence type="ECO:0000256" key="6">
    <source>
        <dbReference type="ARBA" id="ARBA00022723"/>
    </source>
</evidence>
<dbReference type="PRINTS" id="PR00397">
    <property type="entry name" value="SIROHAEM"/>
</dbReference>
<dbReference type="EMBL" id="RJUL01000001">
    <property type="protein sequence ID" value="ROQ30524.1"/>
    <property type="molecule type" value="Genomic_DNA"/>
</dbReference>
<keyword evidence="11 15" id="KW-0198">Cysteine biosynthesis</keyword>
<dbReference type="InterPro" id="IPR006066">
    <property type="entry name" value="NO2/SO3_Rdtase_FeS/sirohaem_BS"/>
</dbReference>
<evidence type="ECO:0000313" key="18">
    <source>
        <dbReference type="EMBL" id="ROQ30524.1"/>
    </source>
</evidence>
<feature type="binding site" evidence="15">
    <location>
        <position position="464"/>
    </location>
    <ligand>
        <name>[4Fe-4S] cluster</name>
        <dbReference type="ChEBI" id="CHEBI:49883"/>
    </ligand>
</feature>
<dbReference type="Gene3D" id="3.30.413.10">
    <property type="entry name" value="Sulfite Reductase Hemoprotein, domain 1"/>
    <property type="match status" value="2"/>
</dbReference>
<sequence>MASPNERIKNESRHLRGTLEESLHDGYTGALREDDTQLSKFHGFYQQDDRDQRSERAKRKLEPLYSFMLRARVPGGVVTPEQWLMVDKLGRELSGGSVRLTTRQTFQYHGILKESLKPLIQGLHSALLDSIAACGDVNRNVLCNTNPVDSSLHQEVYRQTVALSEHLLPNTRAYHEIWLDEEKVADSAEPIYGDTYLPRKFKAAVAVPPHNDVDVYANDLGFVAIAENGKLRGYNVLVGGGMGTTHGDTATYPRVASCLGFISPEQMNVVAEAVLTTQRDHGNRDQRKNARLKYTVDRMGVDAFKAEVEKRSGVTFLPEVPVVFTQQGDRFGWVEGVDGRDHLTLFVPEGRLIDKPGQAWLTGLRAIAQVHQGDFRMTANQNLIIAGVPKAEKAKIEALVAEHGLNVPTTRLRENAMACVALPTCGLAMAEAERYLEDFVAKVQGLLDEVELGDQDIVTRITGCPNGCARPFLAEIGLVGKAPGRYNLFLGADGRGLRVNKLYRENLTETEILAELKPVLSRYRAERNADERFGDFVVRTGVVKEVKDAQVDFHA</sequence>
<dbReference type="GO" id="GO:0019344">
    <property type="term" value="P:cysteine biosynthetic process"/>
    <property type="evidence" value="ECO:0007669"/>
    <property type="project" value="UniProtKB-KW"/>
</dbReference>
<evidence type="ECO:0000256" key="10">
    <source>
        <dbReference type="ARBA" id="ARBA00023014"/>
    </source>
</evidence>
<dbReference type="InterPro" id="IPR006067">
    <property type="entry name" value="NO2/SO3_Rdtase_4Fe4S_dom"/>
</dbReference>
<dbReference type="FunFam" id="3.30.413.10:FF:000003">
    <property type="entry name" value="Sulfite reductase [NADPH] hemoprotein beta-component"/>
    <property type="match status" value="1"/>
</dbReference>
<evidence type="ECO:0000256" key="14">
    <source>
        <dbReference type="ARBA" id="ARBA00062253"/>
    </source>
</evidence>
<evidence type="ECO:0000256" key="15">
    <source>
        <dbReference type="HAMAP-Rule" id="MF_01540"/>
    </source>
</evidence>
<dbReference type="InterPro" id="IPR045169">
    <property type="entry name" value="NO2/SO3_Rdtase_4Fe4S_prot"/>
</dbReference>
<keyword evidence="7 15" id="KW-0521">NADP</keyword>
<dbReference type="NCBIfam" id="TIGR02041">
    <property type="entry name" value="CysI"/>
    <property type="match status" value="1"/>
</dbReference>
<dbReference type="GO" id="GO:0009337">
    <property type="term" value="C:sulfite reductase complex (NADPH)"/>
    <property type="evidence" value="ECO:0007669"/>
    <property type="project" value="InterPro"/>
</dbReference>
<dbReference type="UniPathway" id="UPA00140">
    <property type="reaction ID" value="UER00207"/>
</dbReference>
<feature type="binding site" description="axial binding residue" evidence="15">
    <location>
        <position position="468"/>
    </location>
    <ligand>
        <name>siroheme</name>
        <dbReference type="ChEBI" id="CHEBI:60052"/>
    </ligand>
    <ligandPart>
        <name>Fe</name>
        <dbReference type="ChEBI" id="CHEBI:18248"/>
    </ligandPart>
</feature>
<dbReference type="SUPFAM" id="SSF55124">
    <property type="entry name" value="Nitrite/Sulfite reductase N-terminal domain-like"/>
    <property type="match status" value="2"/>
</dbReference>
<keyword evidence="19" id="KW-1185">Reference proteome</keyword>
<dbReference type="InterPro" id="IPR036136">
    <property type="entry name" value="Nit/Sulf_reduc_fer-like_dom_sf"/>
</dbReference>
<evidence type="ECO:0000259" key="17">
    <source>
        <dbReference type="Pfam" id="PF03460"/>
    </source>
</evidence>
<dbReference type="AlphaFoldDB" id="A0A3N1PEX8"/>
<feature type="domain" description="Nitrite/Sulfite reductase ferredoxin-like" evidence="17">
    <location>
        <begin position="342"/>
        <end position="402"/>
    </location>
</feature>
<evidence type="ECO:0000256" key="1">
    <source>
        <dbReference type="ARBA" id="ARBA00004774"/>
    </source>
</evidence>
<comment type="catalytic activity">
    <reaction evidence="12 15">
        <text>hydrogen sulfide + 3 NADP(+) + 3 H2O = sulfite + 3 NADPH + 4 H(+)</text>
        <dbReference type="Rhea" id="RHEA:13801"/>
        <dbReference type="ChEBI" id="CHEBI:15377"/>
        <dbReference type="ChEBI" id="CHEBI:15378"/>
        <dbReference type="ChEBI" id="CHEBI:17359"/>
        <dbReference type="ChEBI" id="CHEBI:29919"/>
        <dbReference type="ChEBI" id="CHEBI:57783"/>
        <dbReference type="ChEBI" id="CHEBI:58349"/>
        <dbReference type="EC" id="1.8.1.2"/>
    </reaction>
</comment>
<keyword evidence="5 15" id="KW-0349">Heme</keyword>
<evidence type="ECO:0000256" key="2">
    <source>
        <dbReference type="ARBA" id="ARBA00010429"/>
    </source>
</evidence>
<dbReference type="Pfam" id="PF03460">
    <property type="entry name" value="NIR_SIR_ferr"/>
    <property type="match status" value="2"/>
</dbReference>
<comment type="subunit">
    <text evidence="14 15">Alpha(8)-beta(8). The alpha component is a flavoprotein, the beta component is a hemoprotein.</text>
</comment>
<dbReference type="GO" id="GO:0004783">
    <property type="term" value="F:sulfite reductase (NADPH) activity"/>
    <property type="evidence" value="ECO:0007669"/>
    <property type="project" value="UniProtKB-UniRule"/>
</dbReference>
<dbReference type="InterPro" id="IPR005117">
    <property type="entry name" value="NiRdtase/SiRdtase_haem-b_fer"/>
</dbReference>
<comment type="function">
    <text evidence="13 15">Component of the sulfite reductase complex that catalyzes the 6-electron reduction of sulfite to sulfide. This is one of several activities required for the biosynthesis of L-cysteine from sulfate.</text>
</comment>
<dbReference type="STRING" id="584787.GCA_001247655_01804"/>
<dbReference type="GO" id="GO:0050311">
    <property type="term" value="F:sulfite reductase (ferredoxin) activity"/>
    <property type="evidence" value="ECO:0007669"/>
    <property type="project" value="TreeGrafter"/>
</dbReference>
<keyword evidence="8 15" id="KW-0560">Oxidoreductase</keyword>
<dbReference type="InterPro" id="IPR045854">
    <property type="entry name" value="NO2/SO3_Rdtase_4Fe4S_sf"/>
</dbReference>
<feature type="binding site" evidence="15">
    <location>
        <position position="419"/>
    </location>
    <ligand>
        <name>[4Fe-4S] cluster</name>
        <dbReference type="ChEBI" id="CHEBI:49883"/>
    </ligand>
</feature>
<comment type="similarity">
    <text evidence="2 15">Belongs to the nitrite and sulfite reductase 4Fe-4S domain family.</text>
</comment>
<feature type="domain" description="Nitrite/Sulfite reductase ferredoxin-like" evidence="17">
    <location>
        <begin position="66"/>
        <end position="125"/>
    </location>
</feature>
<keyword evidence="6 15" id="KW-0479">Metal-binding</keyword>
<proteinExistence type="inferred from homology"/>
<evidence type="ECO:0000259" key="16">
    <source>
        <dbReference type="Pfam" id="PF01077"/>
    </source>
</evidence>
<dbReference type="SUPFAM" id="SSF56014">
    <property type="entry name" value="Nitrite and sulphite reductase 4Fe-4S domain-like"/>
    <property type="match status" value="2"/>
</dbReference>
<accession>A0A3N1PEX8</accession>